<dbReference type="GO" id="GO:0045892">
    <property type="term" value="P:negative regulation of DNA-templated transcription"/>
    <property type="evidence" value="ECO:0007669"/>
    <property type="project" value="TreeGrafter"/>
</dbReference>
<reference evidence="6" key="1">
    <citation type="submission" date="2021-05" db="EMBL/GenBank/DDBJ databases">
        <title>Novel Bacillus species.</title>
        <authorList>
            <person name="Liu G."/>
        </authorList>
    </citation>
    <scope>NUCLEOTIDE SEQUENCE</scope>
    <source>
        <strain evidence="6">FJAT-49825</strain>
    </source>
</reference>
<dbReference type="GO" id="GO:0003700">
    <property type="term" value="F:DNA-binding transcription factor activity"/>
    <property type="evidence" value="ECO:0007669"/>
    <property type="project" value="TreeGrafter"/>
</dbReference>
<dbReference type="SMART" id="SM00346">
    <property type="entry name" value="HTH_ICLR"/>
    <property type="match status" value="1"/>
</dbReference>
<organism evidence="6 7">
    <name type="scientific">Neobacillus rhizophilus</name>
    <dbReference type="NCBI Taxonomy" id="2833579"/>
    <lineage>
        <taxon>Bacteria</taxon>
        <taxon>Bacillati</taxon>
        <taxon>Bacillota</taxon>
        <taxon>Bacilli</taxon>
        <taxon>Bacillales</taxon>
        <taxon>Bacillaceae</taxon>
        <taxon>Neobacillus</taxon>
    </lineage>
</organism>
<feature type="domain" description="IclR-ED" evidence="5">
    <location>
        <begin position="63"/>
        <end position="246"/>
    </location>
</feature>
<gene>
    <name evidence="6" type="ORF">KHA99_10515</name>
</gene>
<proteinExistence type="predicted"/>
<dbReference type="InterPro" id="IPR005471">
    <property type="entry name" value="Tscrpt_reg_IclR_N"/>
</dbReference>
<dbReference type="Gene3D" id="1.10.10.10">
    <property type="entry name" value="Winged helix-like DNA-binding domain superfamily/Winged helix DNA-binding domain"/>
    <property type="match status" value="1"/>
</dbReference>
<keyword evidence="7" id="KW-1185">Reference proteome</keyword>
<keyword evidence="2" id="KW-0238">DNA-binding</keyword>
<accession>A0A942YUF6</accession>
<dbReference type="PANTHER" id="PTHR30136">
    <property type="entry name" value="HELIX-TURN-HELIX TRANSCRIPTIONAL REGULATOR, ICLR FAMILY"/>
    <property type="match status" value="1"/>
</dbReference>
<dbReference type="InterPro" id="IPR014757">
    <property type="entry name" value="Tscrpt_reg_IclR_C"/>
</dbReference>
<sequence>MSSLTKMLAILDLFTEEKPIWTAEEITNEFDFSVPTGYRYVKELSTAGLLARVKGGSYVIGPKIIKLDRQVRISDPIIKIGQPIMENLVNLTGCEVLLSNVFNEEILVVHTEAPDNKQMNISYSRGIPHPLFKSSTSKIIVANLQRNDLIKLFESRREEVAEAGLGMDWEEFKKAISKIRRDGYCISHGELDAGLSAIAAPIFSNNQIKGSLSLVLPTARFSVFNTDKLTEIVKEAANLISNLISEPL</sequence>
<dbReference type="PROSITE" id="PS51078">
    <property type="entry name" value="ICLR_ED"/>
    <property type="match status" value="1"/>
</dbReference>
<evidence type="ECO:0000313" key="6">
    <source>
        <dbReference type="EMBL" id="MBS4212877.1"/>
    </source>
</evidence>
<evidence type="ECO:0000259" key="4">
    <source>
        <dbReference type="PROSITE" id="PS51077"/>
    </source>
</evidence>
<evidence type="ECO:0000313" key="7">
    <source>
        <dbReference type="Proteomes" id="UP000679749"/>
    </source>
</evidence>
<dbReference type="InterPro" id="IPR036388">
    <property type="entry name" value="WH-like_DNA-bd_sf"/>
</dbReference>
<dbReference type="InterPro" id="IPR029016">
    <property type="entry name" value="GAF-like_dom_sf"/>
</dbReference>
<dbReference type="AlphaFoldDB" id="A0A942YUF6"/>
<dbReference type="InterPro" id="IPR036390">
    <property type="entry name" value="WH_DNA-bd_sf"/>
</dbReference>
<dbReference type="EMBL" id="JAGYPF010000002">
    <property type="protein sequence ID" value="MBS4212877.1"/>
    <property type="molecule type" value="Genomic_DNA"/>
</dbReference>
<evidence type="ECO:0000256" key="1">
    <source>
        <dbReference type="ARBA" id="ARBA00023015"/>
    </source>
</evidence>
<keyword evidence="1" id="KW-0805">Transcription regulation</keyword>
<dbReference type="Gene3D" id="3.30.450.40">
    <property type="match status" value="1"/>
</dbReference>
<evidence type="ECO:0000259" key="5">
    <source>
        <dbReference type="PROSITE" id="PS51078"/>
    </source>
</evidence>
<dbReference type="Pfam" id="PF09339">
    <property type="entry name" value="HTH_IclR"/>
    <property type="match status" value="1"/>
</dbReference>
<dbReference type="GO" id="GO:0003677">
    <property type="term" value="F:DNA binding"/>
    <property type="evidence" value="ECO:0007669"/>
    <property type="project" value="UniProtKB-KW"/>
</dbReference>
<evidence type="ECO:0000256" key="3">
    <source>
        <dbReference type="ARBA" id="ARBA00023163"/>
    </source>
</evidence>
<dbReference type="Pfam" id="PF01614">
    <property type="entry name" value="IclR_C"/>
    <property type="match status" value="1"/>
</dbReference>
<comment type="caution">
    <text evidence="6">The sequence shown here is derived from an EMBL/GenBank/DDBJ whole genome shotgun (WGS) entry which is preliminary data.</text>
</comment>
<dbReference type="InterPro" id="IPR050707">
    <property type="entry name" value="HTH_MetabolicPath_Reg"/>
</dbReference>
<dbReference type="PANTHER" id="PTHR30136:SF24">
    <property type="entry name" value="HTH-TYPE TRANSCRIPTIONAL REPRESSOR ALLR"/>
    <property type="match status" value="1"/>
</dbReference>
<feature type="domain" description="HTH iclR-type" evidence="4">
    <location>
        <begin position="1"/>
        <end position="62"/>
    </location>
</feature>
<dbReference type="PROSITE" id="PS51077">
    <property type="entry name" value="HTH_ICLR"/>
    <property type="match status" value="1"/>
</dbReference>
<dbReference type="SUPFAM" id="SSF46785">
    <property type="entry name" value="Winged helix' DNA-binding domain"/>
    <property type="match status" value="1"/>
</dbReference>
<name>A0A942YUF6_9BACI</name>
<keyword evidence="3" id="KW-0804">Transcription</keyword>
<protein>
    <submittedName>
        <fullName evidence="6">IclR family transcriptional regulator</fullName>
    </submittedName>
</protein>
<evidence type="ECO:0000256" key="2">
    <source>
        <dbReference type="ARBA" id="ARBA00023125"/>
    </source>
</evidence>
<dbReference type="Proteomes" id="UP000679749">
    <property type="component" value="Unassembled WGS sequence"/>
</dbReference>
<dbReference type="SUPFAM" id="SSF55781">
    <property type="entry name" value="GAF domain-like"/>
    <property type="match status" value="1"/>
</dbReference>